<dbReference type="InterPro" id="IPR013128">
    <property type="entry name" value="Peptidase_C1A"/>
</dbReference>
<keyword evidence="7" id="KW-1185">Reference proteome</keyword>
<comment type="similarity">
    <text evidence="1">Belongs to the peptidase C1 family.</text>
</comment>
<dbReference type="EMBL" id="JARKHS020007126">
    <property type="protein sequence ID" value="KAK8781985.1"/>
    <property type="molecule type" value="Genomic_DNA"/>
</dbReference>
<evidence type="ECO:0000259" key="5">
    <source>
        <dbReference type="SMART" id="SM00848"/>
    </source>
</evidence>
<reference evidence="6 7" key="1">
    <citation type="journal article" date="2023" name="Arcadia Sci">
        <title>De novo assembly of a long-read Amblyomma americanum tick genome.</title>
        <authorList>
            <person name="Chou S."/>
            <person name="Poskanzer K.E."/>
            <person name="Rollins M."/>
            <person name="Thuy-Boun P.S."/>
        </authorList>
    </citation>
    <scope>NUCLEOTIDE SEQUENCE [LARGE SCALE GENOMIC DNA]</scope>
    <source>
        <strain evidence="6">F_SG_1</strain>
        <tissue evidence="6">Salivary glands</tissue>
    </source>
</reference>
<feature type="domain" description="Peptidase C1A papain C-terminal" evidence="4">
    <location>
        <begin position="31"/>
        <end position="210"/>
    </location>
</feature>
<evidence type="ECO:0000259" key="4">
    <source>
        <dbReference type="SMART" id="SM00645"/>
    </source>
</evidence>
<gene>
    <name evidence="6" type="ORF">V5799_016670</name>
</gene>
<keyword evidence="2" id="KW-1015">Disulfide bond</keyword>
<evidence type="ECO:0000313" key="7">
    <source>
        <dbReference type="Proteomes" id="UP001321473"/>
    </source>
</evidence>
<dbReference type="Gene3D" id="3.90.70.10">
    <property type="entry name" value="Cysteine proteinases"/>
    <property type="match status" value="1"/>
</dbReference>
<evidence type="ECO:0000256" key="3">
    <source>
        <dbReference type="SAM" id="SignalP"/>
    </source>
</evidence>
<dbReference type="AlphaFoldDB" id="A0AAQ4F5I7"/>
<dbReference type="PROSITE" id="PS00639">
    <property type="entry name" value="THIOL_PROTEASE_HIS"/>
    <property type="match status" value="1"/>
</dbReference>
<dbReference type="SMART" id="SM00848">
    <property type="entry name" value="Inhibitor_I29"/>
    <property type="match status" value="1"/>
</dbReference>
<dbReference type="Gene3D" id="1.10.287.2250">
    <property type="match status" value="1"/>
</dbReference>
<dbReference type="Proteomes" id="UP001321473">
    <property type="component" value="Unassembled WGS sequence"/>
</dbReference>
<accession>A0AAQ4F5I7</accession>
<dbReference type="SUPFAM" id="SSF54001">
    <property type="entry name" value="Cysteine proteinases"/>
    <property type="match status" value="1"/>
</dbReference>
<feature type="signal peptide" evidence="3">
    <location>
        <begin position="1"/>
        <end position="18"/>
    </location>
</feature>
<evidence type="ECO:0000313" key="6">
    <source>
        <dbReference type="EMBL" id="KAK8781985.1"/>
    </source>
</evidence>
<protein>
    <submittedName>
        <fullName evidence="6">Uncharacterized protein</fullName>
    </submittedName>
</protein>
<feature type="chain" id="PRO_5042817507" evidence="3">
    <location>
        <begin position="19"/>
        <end position="211"/>
    </location>
</feature>
<keyword evidence="3" id="KW-0732">Signal</keyword>
<dbReference type="InterPro" id="IPR000668">
    <property type="entry name" value="Peptidase_C1A_C"/>
</dbReference>
<dbReference type="PANTHER" id="PTHR12411">
    <property type="entry name" value="CYSTEINE PROTEASE FAMILY C1-RELATED"/>
    <property type="match status" value="1"/>
</dbReference>
<proteinExistence type="inferred from homology"/>
<evidence type="ECO:0000256" key="1">
    <source>
        <dbReference type="ARBA" id="ARBA00008455"/>
    </source>
</evidence>
<dbReference type="InterPro" id="IPR038765">
    <property type="entry name" value="Papain-like_cys_pep_sf"/>
</dbReference>
<dbReference type="SMART" id="SM00645">
    <property type="entry name" value="Pept_C1"/>
    <property type="match status" value="1"/>
</dbReference>
<dbReference type="InterPro" id="IPR025660">
    <property type="entry name" value="Pept_his_AS"/>
</dbReference>
<name>A0AAQ4F5I7_AMBAM</name>
<dbReference type="InterPro" id="IPR025661">
    <property type="entry name" value="Pept_asp_AS"/>
</dbReference>
<dbReference type="GO" id="GO:0008234">
    <property type="term" value="F:cysteine-type peptidase activity"/>
    <property type="evidence" value="ECO:0007669"/>
    <property type="project" value="InterPro"/>
</dbReference>
<organism evidence="6 7">
    <name type="scientific">Amblyomma americanum</name>
    <name type="common">Lone star tick</name>
    <dbReference type="NCBI Taxonomy" id="6943"/>
    <lineage>
        <taxon>Eukaryota</taxon>
        <taxon>Metazoa</taxon>
        <taxon>Ecdysozoa</taxon>
        <taxon>Arthropoda</taxon>
        <taxon>Chelicerata</taxon>
        <taxon>Arachnida</taxon>
        <taxon>Acari</taxon>
        <taxon>Parasitiformes</taxon>
        <taxon>Ixodida</taxon>
        <taxon>Ixodoidea</taxon>
        <taxon>Ixodidae</taxon>
        <taxon>Amblyomminae</taxon>
        <taxon>Amblyomma</taxon>
    </lineage>
</organism>
<comment type="caution">
    <text evidence="6">The sequence shown here is derived from an EMBL/GenBank/DDBJ whole genome shotgun (WGS) entry which is preliminary data.</text>
</comment>
<feature type="domain" description="Cathepsin propeptide inhibitor" evidence="5">
    <location>
        <begin position="32"/>
        <end position="87"/>
    </location>
</feature>
<dbReference type="CDD" id="cd02248">
    <property type="entry name" value="Peptidase_C1A"/>
    <property type="match status" value="1"/>
</dbReference>
<dbReference type="GO" id="GO:0006508">
    <property type="term" value="P:proteolysis"/>
    <property type="evidence" value="ECO:0007669"/>
    <property type="project" value="InterPro"/>
</dbReference>
<dbReference type="PROSITE" id="PS00640">
    <property type="entry name" value="THIOL_PROTEASE_ASN"/>
    <property type="match status" value="1"/>
</dbReference>
<dbReference type="Pfam" id="PF00112">
    <property type="entry name" value="Peptidase_C1"/>
    <property type="match status" value="1"/>
</dbReference>
<dbReference type="InterPro" id="IPR039417">
    <property type="entry name" value="Peptidase_C1A_papain-like"/>
</dbReference>
<sequence>MKPLWILIVLFLEQLAVARSSAFQDFWAEAQWAEFKALHHKSYRSVEEEAFRRKIFLDNRYTIARHNERYGRGLVSFKLRMNQYGDLRGVCHFRNDSVGATVTGTVTVEKGDERMVEVAVATVGPVSGAVYAKLLSFRFYGGGVYRDDECGLHALTHAVLIVGYGVTDDGTKYWIVKNSWGRGWGEHGYMRLAKDAGNQCRIADLVSFPLV</sequence>
<dbReference type="InterPro" id="IPR013201">
    <property type="entry name" value="Prot_inhib_I29"/>
</dbReference>
<evidence type="ECO:0000256" key="2">
    <source>
        <dbReference type="ARBA" id="ARBA00023157"/>
    </source>
</evidence>